<dbReference type="AlphaFoldDB" id="A0A1L0EK29"/>
<protein>
    <submittedName>
        <fullName evidence="2">dTDP-glucose 4,6-dehydratase</fullName>
    </submittedName>
</protein>
<dbReference type="EMBL" id="FPLD01000079">
    <property type="protein sequence ID" value="SGZ06067.1"/>
    <property type="molecule type" value="Genomic_DNA"/>
</dbReference>
<reference evidence="2 3" key="1">
    <citation type="submission" date="2016-11" db="EMBL/GenBank/DDBJ databases">
        <authorList>
            <person name="Jaros S."/>
            <person name="Januszkiewicz K."/>
            <person name="Wedrychowicz H."/>
        </authorList>
    </citation>
    <scope>NUCLEOTIDE SEQUENCE [LARGE SCALE GENOMIC DNA]</scope>
    <source>
        <strain evidence="2">NVI 5450</strain>
    </source>
</reference>
<dbReference type="PANTHER" id="PTHR48079:SF6">
    <property type="entry name" value="NAD(P)-BINDING DOMAIN-CONTAINING PROTEIN-RELATED"/>
    <property type="match status" value="1"/>
</dbReference>
<evidence type="ECO:0000259" key="1">
    <source>
        <dbReference type="Pfam" id="PF13460"/>
    </source>
</evidence>
<sequence>MDMSTNKQPKIAIIGAGWLGKPLARQLLSQDYPLTVSCSHTEKSSSLVSQGIPAVSATLSDEPQGDWKSLLSNKDIAICLLPASKGNHASSPLAVQIEQLLALLKEYQVGKLIFISSTSIYQKTDQALTETSLLNPNSTVYAAEQLIQQQQDIDFTIIRFAGLISADRNPTRSLSKKSGNGHIFDAGESPVNLIHQYDAVGVIEQVIKQQCWGEVFNASCDHHPCRQVFYQQAAKQLGITIPSFTAKNSKPHCIIATEKLKQRLNYQFTHQSATDLVI</sequence>
<dbReference type="GO" id="GO:0004029">
    <property type="term" value="F:aldehyde dehydrogenase (NAD+) activity"/>
    <property type="evidence" value="ECO:0007669"/>
    <property type="project" value="TreeGrafter"/>
</dbReference>
<dbReference type="InterPro" id="IPR016040">
    <property type="entry name" value="NAD(P)-bd_dom"/>
</dbReference>
<name>A0A1L0EK29_9GAMM</name>
<dbReference type="SUPFAM" id="SSF51735">
    <property type="entry name" value="NAD(P)-binding Rossmann-fold domains"/>
    <property type="match status" value="1"/>
</dbReference>
<dbReference type="Gene3D" id="3.40.50.720">
    <property type="entry name" value="NAD(P)-binding Rossmann-like Domain"/>
    <property type="match status" value="1"/>
</dbReference>
<gene>
    <name evidence="2" type="ORF">NVI5450_2997</name>
</gene>
<organism evidence="2 3">
    <name type="scientific">Moritella viscosa</name>
    <dbReference type="NCBI Taxonomy" id="80854"/>
    <lineage>
        <taxon>Bacteria</taxon>
        <taxon>Pseudomonadati</taxon>
        <taxon>Pseudomonadota</taxon>
        <taxon>Gammaproteobacteria</taxon>
        <taxon>Alteromonadales</taxon>
        <taxon>Moritellaceae</taxon>
        <taxon>Moritella</taxon>
    </lineage>
</organism>
<feature type="domain" description="NAD(P)-binding" evidence="1">
    <location>
        <begin position="16"/>
        <end position="175"/>
    </location>
</feature>
<dbReference type="GO" id="GO:0005737">
    <property type="term" value="C:cytoplasm"/>
    <property type="evidence" value="ECO:0007669"/>
    <property type="project" value="TreeGrafter"/>
</dbReference>
<dbReference type="InterPro" id="IPR036291">
    <property type="entry name" value="NAD(P)-bd_dom_sf"/>
</dbReference>
<accession>A0A1L0EK29</accession>
<proteinExistence type="predicted"/>
<dbReference type="Proteomes" id="UP000183794">
    <property type="component" value="Unassembled WGS sequence"/>
</dbReference>
<dbReference type="PANTHER" id="PTHR48079">
    <property type="entry name" value="PROTEIN YEEZ"/>
    <property type="match status" value="1"/>
</dbReference>
<dbReference type="Pfam" id="PF13460">
    <property type="entry name" value="NAD_binding_10"/>
    <property type="match status" value="1"/>
</dbReference>
<evidence type="ECO:0000313" key="2">
    <source>
        <dbReference type="EMBL" id="SGZ06067.1"/>
    </source>
</evidence>
<evidence type="ECO:0000313" key="3">
    <source>
        <dbReference type="Proteomes" id="UP000183794"/>
    </source>
</evidence>
<dbReference type="InterPro" id="IPR051783">
    <property type="entry name" value="NAD(P)-dependent_oxidoreduct"/>
</dbReference>